<name>A0A6B1DUU4_9CHLR</name>
<dbReference type="AlphaFoldDB" id="A0A6B1DUU4"/>
<accession>A0A6B1DUU4</accession>
<dbReference type="SUPFAM" id="SSF143011">
    <property type="entry name" value="RelE-like"/>
    <property type="match status" value="1"/>
</dbReference>
<evidence type="ECO:0000313" key="1">
    <source>
        <dbReference type="EMBL" id="MYD90817.1"/>
    </source>
</evidence>
<organism evidence="1">
    <name type="scientific">Caldilineaceae bacterium SB0662_bin_9</name>
    <dbReference type="NCBI Taxonomy" id="2605258"/>
    <lineage>
        <taxon>Bacteria</taxon>
        <taxon>Bacillati</taxon>
        <taxon>Chloroflexota</taxon>
        <taxon>Caldilineae</taxon>
        <taxon>Caldilineales</taxon>
        <taxon>Caldilineaceae</taxon>
    </lineage>
</organism>
<comment type="caution">
    <text evidence="1">The sequence shown here is derived from an EMBL/GenBank/DDBJ whole genome shotgun (WGS) entry which is preliminary data.</text>
</comment>
<proteinExistence type="predicted"/>
<dbReference type="InterPro" id="IPR035093">
    <property type="entry name" value="RelE/ParE_toxin_dom_sf"/>
</dbReference>
<dbReference type="Pfam" id="PF05015">
    <property type="entry name" value="HigB-like_toxin"/>
    <property type="match status" value="1"/>
</dbReference>
<gene>
    <name evidence="1" type="ORF">F4Y08_10855</name>
</gene>
<dbReference type="Gene3D" id="3.30.2310.20">
    <property type="entry name" value="RelE-like"/>
    <property type="match status" value="1"/>
</dbReference>
<dbReference type="InterPro" id="IPR007711">
    <property type="entry name" value="HigB-1"/>
</dbReference>
<protein>
    <submittedName>
        <fullName evidence="1">Plasmid maintenance system killer</fullName>
    </submittedName>
</protein>
<dbReference type="EMBL" id="VXPY01000078">
    <property type="protein sequence ID" value="MYD90817.1"/>
    <property type="molecule type" value="Genomic_DNA"/>
</dbReference>
<reference evidence="1" key="1">
    <citation type="submission" date="2019-09" db="EMBL/GenBank/DDBJ databases">
        <title>Characterisation of the sponge microbiome using genome-centric metagenomics.</title>
        <authorList>
            <person name="Engelberts J.P."/>
            <person name="Robbins S.J."/>
            <person name="De Goeij J.M."/>
            <person name="Aranda M."/>
            <person name="Bell S.C."/>
            <person name="Webster N.S."/>
        </authorList>
    </citation>
    <scope>NUCLEOTIDE SEQUENCE</scope>
    <source>
        <strain evidence="1">SB0662_bin_9</strain>
    </source>
</reference>
<sequence>MIIRMVRHRGLRLLLEDNNPRFVRPELISRVRKILTVLILTEDIDRFVSDAPRGWRLHQLSGSRQGAWSVSVSGNWRITFMEADGYIDRLNLEDYH</sequence>